<proteinExistence type="predicted"/>
<accession>A0A7H0GTX8</accession>
<dbReference type="RefSeq" id="WP_187732021.1">
    <property type="nucleotide sequence ID" value="NZ_CP060784.1"/>
</dbReference>
<dbReference type="SUPFAM" id="SSF49452">
    <property type="entry name" value="Starch-binding domain-like"/>
    <property type="match status" value="1"/>
</dbReference>
<dbReference type="Proteomes" id="UP000516093">
    <property type="component" value="Chromosome"/>
</dbReference>
<name>A0A7H0GTX8_9BACT</name>
<gene>
    <name evidence="2" type="ORF">H9L05_17540</name>
</gene>
<protein>
    <recommendedName>
        <fullName evidence="4">Carboxypeptidase regulatory-like domain-containing protein</fullName>
    </recommendedName>
</protein>
<evidence type="ECO:0000313" key="2">
    <source>
        <dbReference type="EMBL" id="QNP51744.1"/>
    </source>
</evidence>
<feature type="chain" id="PRO_5028800549" description="Carboxypeptidase regulatory-like domain-containing protein" evidence="1">
    <location>
        <begin position="28"/>
        <end position="73"/>
    </location>
</feature>
<dbReference type="KEGG" id="hqi:H9L05_17540"/>
<evidence type="ECO:0008006" key="4">
    <source>
        <dbReference type="Google" id="ProtNLM"/>
    </source>
</evidence>
<feature type="signal peptide" evidence="1">
    <location>
        <begin position="1"/>
        <end position="27"/>
    </location>
</feature>
<dbReference type="GO" id="GO:0030246">
    <property type="term" value="F:carbohydrate binding"/>
    <property type="evidence" value="ECO:0007669"/>
    <property type="project" value="InterPro"/>
</dbReference>
<keyword evidence="1" id="KW-0732">Signal</keyword>
<dbReference type="InterPro" id="IPR013784">
    <property type="entry name" value="Carb-bd-like_fold"/>
</dbReference>
<organism evidence="2 3">
    <name type="scientific">Hymenobacter qilianensis</name>
    <dbReference type="NCBI Taxonomy" id="1385715"/>
    <lineage>
        <taxon>Bacteria</taxon>
        <taxon>Pseudomonadati</taxon>
        <taxon>Bacteroidota</taxon>
        <taxon>Cytophagia</taxon>
        <taxon>Cytophagales</taxon>
        <taxon>Hymenobacteraceae</taxon>
        <taxon>Hymenobacter</taxon>
    </lineage>
</organism>
<dbReference type="EMBL" id="CP060784">
    <property type="protein sequence ID" value="QNP51744.1"/>
    <property type="molecule type" value="Genomic_DNA"/>
</dbReference>
<reference evidence="2 3" key="1">
    <citation type="submission" date="2020-08" db="EMBL/GenBank/DDBJ databases">
        <title>Genome sequence of Hymenobacter qilianensis JCM 19763T.</title>
        <authorList>
            <person name="Hyun D.-W."/>
            <person name="Bae J.-W."/>
        </authorList>
    </citation>
    <scope>NUCLEOTIDE SEQUENCE [LARGE SCALE GENOMIC DNA]</scope>
    <source>
        <strain evidence="2 3">JCM 19763</strain>
    </source>
</reference>
<keyword evidence="3" id="KW-1185">Reference proteome</keyword>
<sequence>MINRLINKSFTLLLTLLLVLVGAGAMAQQTATRVVVSGSVRDANGQPLELVDIGVEGQPGGTTTDAGGNFRCA</sequence>
<evidence type="ECO:0000256" key="1">
    <source>
        <dbReference type="SAM" id="SignalP"/>
    </source>
</evidence>
<dbReference type="Gene3D" id="2.60.40.1120">
    <property type="entry name" value="Carboxypeptidase-like, regulatory domain"/>
    <property type="match status" value="1"/>
</dbReference>
<dbReference type="AlphaFoldDB" id="A0A7H0GTX8"/>
<evidence type="ECO:0000313" key="3">
    <source>
        <dbReference type="Proteomes" id="UP000516093"/>
    </source>
</evidence>